<keyword evidence="2" id="KW-0812">Transmembrane</keyword>
<dbReference type="InterPro" id="IPR036680">
    <property type="entry name" value="SPOR-like_sf"/>
</dbReference>
<keyword evidence="5" id="KW-1185">Reference proteome</keyword>
<proteinExistence type="predicted"/>
<evidence type="ECO:0000313" key="4">
    <source>
        <dbReference type="EMBL" id="GGB60747.1"/>
    </source>
</evidence>
<sequence length="278" mass="30410">MSNRNRDYDLGPYEEEYRGFEIRDDDSARGPLILSLAIGVLIVFGAVVWNTYRQGVRPTDGALPMVVAEAQPYKRVPDDKGGIQIEDLDRRLYDAMDGSTRRPEPTQVANTSEGYLRGGPPLDLRPAGDAETSRAESPAPVAVREEDLPAVEPPRSDPQPVESASREQPQLPALPALDTEQHGEPAYRFAFAPGGEYLVQISALRSEEAATEAWSKARRSNPDIFEGARMSIEKADLGAKGIFYRLRAGAFGTRDTASEFCDALKEKGGDCIVVREAA</sequence>
<dbReference type="EMBL" id="BMKF01000001">
    <property type="protein sequence ID" value="GGB60747.1"/>
    <property type="molecule type" value="Genomic_DNA"/>
</dbReference>
<feature type="domain" description="SPOR" evidence="3">
    <location>
        <begin position="191"/>
        <end position="277"/>
    </location>
</feature>
<keyword evidence="2" id="KW-0472">Membrane</keyword>
<evidence type="ECO:0000313" key="5">
    <source>
        <dbReference type="Proteomes" id="UP000628854"/>
    </source>
</evidence>
<dbReference type="SUPFAM" id="SSF110997">
    <property type="entry name" value="Sporulation related repeat"/>
    <property type="match status" value="1"/>
</dbReference>
<feature type="transmembrane region" description="Helical" evidence="2">
    <location>
        <begin position="32"/>
        <end position="52"/>
    </location>
</feature>
<name>A0ABQ1J7Q2_9PROT</name>
<reference evidence="5" key="1">
    <citation type="journal article" date="2019" name="Int. J. Syst. Evol. Microbiol.">
        <title>The Global Catalogue of Microorganisms (GCM) 10K type strain sequencing project: providing services to taxonomists for standard genome sequencing and annotation.</title>
        <authorList>
            <consortium name="The Broad Institute Genomics Platform"/>
            <consortium name="The Broad Institute Genome Sequencing Center for Infectious Disease"/>
            <person name="Wu L."/>
            <person name="Ma J."/>
        </authorList>
    </citation>
    <scope>NUCLEOTIDE SEQUENCE [LARGE SCALE GENOMIC DNA]</scope>
    <source>
        <strain evidence="5">CGMCC 1.15928</strain>
    </source>
</reference>
<dbReference type="Pfam" id="PF05036">
    <property type="entry name" value="SPOR"/>
    <property type="match status" value="1"/>
</dbReference>
<dbReference type="InterPro" id="IPR007730">
    <property type="entry name" value="SPOR-like_dom"/>
</dbReference>
<gene>
    <name evidence="4" type="ORF">GCM10011503_06570</name>
</gene>
<evidence type="ECO:0000256" key="1">
    <source>
        <dbReference type="SAM" id="MobiDB-lite"/>
    </source>
</evidence>
<organism evidence="4 5">
    <name type="scientific">Henriciella pelagia</name>
    <dbReference type="NCBI Taxonomy" id="1977912"/>
    <lineage>
        <taxon>Bacteria</taxon>
        <taxon>Pseudomonadati</taxon>
        <taxon>Pseudomonadota</taxon>
        <taxon>Alphaproteobacteria</taxon>
        <taxon>Hyphomonadales</taxon>
        <taxon>Hyphomonadaceae</taxon>
        <taxon>Henriciella</taxon>
    </lineage>
</organism>
<dbReference type="RefSeq" id="WP_158084599.1">
    <property type="nucleotide sequence ID" value="NZ_BMKF01000001.1"/>
</dbReference>
<keyword evidence="2" id="KW-1133">Transmembrane helix</keyword>
<protein>
    <submittedName>
        <fullName evidence="4">Sporulation protein</fullName>
    </submittedName>
</protein>
<dbReference type="PROSITE" id="PS51724">
    <property type="entry name" value="SPOR"/>
    <property type="match status" value="1"/>
</dbReference>
<feature type="region of interest" description="Disordered" evidence="1">
    <location>
        <begin position="96"/>
        <end position="180"/>
    </location>
</feature>
<evidence type="ECO:0000259" key="3">
    <source>
        <dbReference type="PROSITE" id="PS51724"/>
    </source>
</evidence>
<dbReference type="Gene3D" id="3.30.70.1070">
    <property type="entry name" value="Sporulation related repeat"/>
    <property type="match status" value="1"/>
</dbReference>
<accession>A0ABQ1J7Q2</accession>
<dbReference type="Proteomes" id="UP000628854">
    <property type="component" value="Unassembled WGS sequence"/>
</dbReference>
<comment type="caution">
    <text evidence="4">The sequence shown here is derived from an EMBL/GenBank/DDBJ whole genome shotgun (WGS) entry which is preliminary data.</text>
</comment>
<evidence type="ECO:0000256" key="2">
    <source>
        <dbReference type="SAM" id="Phobius"/>
    </source>
</evidence>